<evidence type="ECO:0000256" key="1">
    <source>
        <dbReference type="ARBA" id="ARBA00022730"/>
    </source>
</evidence>
<dbReference type="Pfam" id="PF00488">
    <property type="entry name" value="MutS_V"/>
    <property type="match status" value="1"/>
</dbReference>
<dbReference type="GO" id="GO:0030983">
    <property type="term" value="F:mismatched DNA binding"/>
    <property type="evidence" value="ECO:0007669"/>
    <property type="project" value="InterPro"/>
</dbReference>
<evidence type="ECO:0000256" key="2">
    <source>
        <dbReference type="ARBA" id="ARBA00022741"/>
    </source>
</evidence>
<dbReference type="Proteomes" id="UP000051888">
    <property type="component" value="Unassembled WGS sequence"/>
</dbReference>
<gene>
    <name evidence="8" type="ORF">AN964_10570</name>
</gene>
<evidence type="ECO:0000256" key="5">
    <source>
        <dbReference type="ARBA" id="ARBA00022884"/>
    </source>
</evidence>
<dbReference type="AlphaFoldDB" id="A0A0Q3WXB5"/>
<evidence type="ECO:0000313" key="9">
    <source>
        <dbReference type="Proteomes" id="UP000051888"/>
    </source>
</evidence>
<comment type="caution">
    <text evidence="8">The sequence shown here is derived from an EMBL/GenBank/DDBJ whole genome shotgun (WGS) entry which is preliminary data.</text>
</comment>
<sequence>MNQHTFNILEFNRIKEEAAQYALTDLGKEKIKNIVPSYNKKQIISWLDEVSEGVEILKKSSSVPISGLNGIDQILKQLNKGMTLRPDQFMKLIDFLSCCKKLKRFMKDKEHLAPRVSAYVYSIEELPGLLEELERSIRNGRVDDYASKELLKLRKQISILQDRLKEKVQQIVKSNKYKSYLQEAIVSERNGRYAIPIKKEYKGKFPGTVLDTSASGSTLYIEPVEIAVFQDEVNSYMAYEEAEVERILTYLTGLVEANQVQIRLAVETMVHYDVLFAKAKYSRVLNGRSVEINDTHYILLKEARHPLLGANAVPLTVEIGKDYKALVITGPNTGGKTVTIKTVGLLTLMAQAGFHVPVSEGSHISIFQKVLLDIGDGQSIEQNLSTFSSHMKNIIHLLEEANDHSLVLLDELGSGTDPGEGMGLATALLKRFFLKGVCMLATTHYSEIKDFADRENGFVNGAMEFDMDTLKPTYRLIVGKGGESQAFAIALKLGMHPQIIEEAHKITYKEEIRYSFLIEDPFKKKTMEKQIAVQRHIRDKQTDFVRQKSVIFNKGDNVRILSTGEFGIVYNGPDTMGNYVVQVKEEKRTYNQKRLKLYIAAKELYPEDYDFNIIFETKENRKKHNIMEKRHMEGLVIEREQEKE</sequence>
<dbReference type="EMBL" id="LJJC01000004">
    <property type="protein sequence ID" value="KQL53898.1"/>
    <property type="molecule type" value="Genomic_DNA"/>
</dbReference>
<evidence type="ECO:0000256" key="4">
    <source>
        <dbReference type="ARBA" id="ARBA00022840"/>
    </source>
</evidence>
<evidence type="ECO:0000259" key="7">
    <source>
        <dbReference type="PROSITE" id="PS00486"/>
    </source>
</evidence>
<dbReference type="STRING" id="157838.AN964_10570"/>
<evidence type="ECO:0000313" key="8">
    <source>
        <dbReference type="EMBL" id="KQL53898.1"/>
    </source>
</evidence>
<dbReference type="GO" id="GO:0016887">
    <property type="term" value="F:ATP hydrolysis activity"/>
    <property type="evidence" value="ECO:0007669"/>
    <property type="project" value="InterPro"/>
</dbReference>
<dbReference type="InterPro" id="IPR036187">
    <property type="entry name" value="DNA_mismatch_repair_MutS_sf"/>
</dbReference>
<dbReference type="Gene3D" id="3.40.50.300">
    <property type="entry name" value="P-loop containing nucleotide triphosphate hydrolases"/>
    <property type="match status" value="1"/>
</dbReference>
<dbReference type="PANTHER" id="PTHR48466:SF2">
    <property type="entry name" value="OS10G0509000 PROTEIN"/>
    <property type="match status" value="1"/>
</dbReference>
<keyword evidence="4" id="KW-0067">ATP-binding</keyword>
<dbReference type="RefSeq" id="WP_055739638.1">
    <property type="nucleotide sequence ID" value="NZ_JAAIWL010000001.1"/>
</dbReference>
<dbReference type="InterPro" id="IPR045076">
    <property type="entry name" value="MutS"/>
</dbReference>
<keyword evidence="9" id="KW-1185">Reference proteome</keyword>
<dbReference type="SMART" id="SM00533">
    <property type="entry name" value="MUTSd"/>
    <property type="match status" value="1"/>
</dbReference>
<dbReference type="GO" id="GO:0019843">
    <property type="term" value="F:rRNA binding"/>
    <property type="evidence" value="ECO:0007669"/>
    <property type="project" value="UniProtKB-KW"/>
</dbReference>
<dbReference type="PROSITE" id="PS00486">
    <property type="entry name" value="DNA_MISMATCH_REPAIR_2"/>
    <property type="match status" value="1"/>
</dbReference>
<name>A0A0Q3WXB5_9BACI</name>
<keyword evidence="2" id="KW-0547">Nucleotide-binding</keyword>
<reference evidence="8 9" key="1">
    <citation type="submission" date="2015-09" db="EMBL/GenBank/DDBJ databases">
        <title>Genome sequencing project for genomic taxonomy and phylogenomics of Bacillus-like bacteria.</title>
        <authorList>
            <person name="Liu B."/>
            <person name="Wang J."/>
            <person name="Zhu Y."/>
            <person name="Liu G."/>
            <person name="Chen Q."/>
            <person name="Chen Z."/>
            <person name="Lan J."/>
            <person name="Che J."/>
            <person name="Ge C."/>
            <person name="Shi H."/>
            <person name="Pan Z."/>
            <person name="Liu X."/>
        </authorList>
    </citation>
    <scope>NUCLEOTIDE SEQUENCE [LARGE SCALE GENOMIC DNA]</scope>
    <source>
        <strain evidence="8 9">LMG 18435</strain>
    </source>
</reference>
<dbReference type="NCBIfam" id="TIGR01069">
    <property type="entry name" value="mutS2"/>
    <property type="match status" value="1"/>
</dbReference>
<dbReference type="GO" id="GO:0006298">
    <property type="term" value="P:mismatch repair"/>
    <property type="evidence" value="ECO:0007669"/>
    <property type="project" value="InterPro"/>
</dbReference>
<dbReference type="InterPro" id="IPR007696">
    <property type="entry name" value="DNA_mismatch_repair_MutS_core"/>
</dbReference>
<keyword evidence="5" id="KW-0694">RNA-binding</keyword>
<protein>
    <submittedName>
        <fullName evidence="8">DNA mismatch repair protein</fullName>
    </submittedName>
</protein>
<dbReference type="InterPro" id="IPR005747">
    <property type="entry name" value="MutS2"/>
</dbReference>
<organism evidence="8 9">
    <name type="scientific">Heyndrickxia shackletonii</name>
    <dbReference type="NCBI Taxonomy" id="157838"/>
    <lineage>
        <taxon>Bacteria</taxon>
        <taxon>Bacillati</taxon>
        <taxon>Bacillota</taxon>
        <taxon>Bacilli</taxon>
        <taxon>Bacillales</taxon>
        <taxon>Bacillaceae</taxon>
        <taxon>Heyndrickxia</taxon>
    </lineage>
</organism>
<dbReference type="SUPFAM" id="SSF48334">
    <property type="entry name" value="DNA repair protein MutS, domain III"/>
    <property type="match status" value="1"/>
</dbReference>
<dbReference type="PANTHER" id="PTHR48466">
    <property type="entry name" value="OS10G0509000 PROTEIN-RELATED"/>
    <property type="match status" value="1"/>
</dbReference>
<dbReference type="PIRSF" id="PIRSF005814">
    <property type="entry name" value="MutS_YshD"/>
    <property type="match status" value="1"/>
</dbReference>
<dbReference type="SUPFAM" id="SSF52540">
    <property type="entry name" value="P-loop containing nucleoside triphosphate hydrolases"/>
    <property type="match status" value="1"/>
</dbReference>
<dbReference type="GO" id="GO:0045910">
    <property type="term" value="P:negative regulation of DNA recombination"/>
    <property type="evidence" value="ECO:0007669"/>
    <property type="project" value="InterPro"/>
</dbReference>
<dbReference type="GO" id="GO:0004519">
    <property type="term" value="F:endonuclease activity"/>
    <property type="evidence" value="ECO:0007669"/>
    <property type="project" value="InterPro"/>
</dbReference>
<feature type="domain" description="DNA mismatch repair proteins mutS family" evidence="7">
    <location>
        <begin position="405"/>
        <end position="421"/>
    </location>
</feature>
<evidence type="ECO:0000256" key="3">
    <source>
        <dbReference type="ARBA" id="ARBA00022801"/>
    </source>
</evidence>
<keyword evidence="3" id="KW-0378">Hydrolase</keyword>
<accession>A0A0Q3WXB5</accession>
<dbReference type="InterPro" id="IPR027417">
    <property type="entry name" value="P-loop_NTPase"/>
</dbReference>
<dbReference type="GO" id="GO:0005524">
    <property type="term" value="F:ATP binding"/>
    <property type="evidence" value="ECO:0007669"/>
    <property type="project" value="UniProtKB-KW"/>
</dbReference>
<dbReference type="PATRIC" id="fig|157838.3.peg.2326"/>
<dbReference type="OrthoDB" id="9808166at2"/>
<dbReference type="InterPro" id="IPR000432">
    <property type="entry name" value="DNA_mismatch_repair_MutS_C"/>
</dbReference>
<dbReference type="GO" id="GO:0140664">
    <property type="term" value="F:ATP-dependent DNA damage sensor activity"/>
    <property type="evidence" value="ECO:0007669"/>
    <property type="project" value="InterPro"/>
</dbReference>
<dbReference type="SMART" id="SM00534">
    <property type="entry name" value="MUTSac"/>
    <property type="match status" value="1"/>
</dbReference>
<keyword evidence="6" id="KW-0238">DNA-binding</keyword>
<keyword evidence="1" id="KW-0699">rRNA-binding</keyword>
<evidence type="ECO:0000256" key="6">
    <source>
        <dbReference type="ARBA" id="ARBA00023125"/>
    </source>
</evidence>
<dbReference type="FunFam" id="3.40.50.300:FF:000830">
    <property type="entry name" value="Endonuclease MutS2"/>
    <property type="match status" value="1"/>
</dbReference>
<proteinExistence type="predicted"/>